<dbReference type="AlphaFoldDB" id="A0A1G1Y9B8"/>
<dbReference type="GO" id="GO:0000105">
    <property type="term" value="P:L-histidine biosynthetic process"/>
    <property type="evidence" value="ECO:0007669"/>
    <property type="project" value="InterPro"/>
</dbReference>
<sequence length="106" mass="11527">MAVEAKEYQKEQQISRLYYFDAAKNAKTWRVLKCRSLPGQKKAALSQILAILKPADESPAISELANGKGFAVEAVVPGKMAAELVFALQAAKAAVIVVQDIKHFVP</sequence>
<dbReference type="GO" id="GO:0000287">
    <property type="term" value="F:magnesium ion binding"/>
    <property type="evidence" value="ECO:0007669"/>
    <property type="project" value="InterPro"/>
</dbReference>
<evidence type="ECO:0000313" key="3">
    <source>
        <dbReference type="Proteomes" id="UP000178432"/>
    </source>
</evidence>
<dbReference type="InterPro" id="IPR015867">
    <property type="entry name" value="N-reg_PII/ATP_PRibTrfase_C"/>
</dbReference>
<dbReference type="EMBL" id="MHIF01000007">
    <property type="protein sequence ID" value="OGY48922.1"/>
    <property type="molecule type" value="Genomic_DNA"/>
</dbReference>
<evidence type="ECO:0000259" key="1">
    <source>
        <dbReference type="Pfam" id="PF08029"/>
    </source>
</evidence>
<gene>
    <name evidence="2" type="ORF">A2663_01795</name>
</gene>
<name>A0A1G1Y9B8_9BACT</name>
<dbReference type="Gene3D" id="3.30.70.120">
    <property type="match status" value="1"/>
</dbReference>
<reference evidence="2 3" key="1">
    <citation type="journal article" date="2016" name="Nat. Commun.">
        <title>Thousands of microbial genomes shed light on interconnected biogeochemical processes in an aquifer system.</title>
        <authorList>
            <person name="Anantharaman K."/>
            <person name="Brown C.T."/>
            <person name="Hug L.A."/>
            <person name="Sharon I."/>
            <person name="Castelle C.J."/>
            <person name="Probst A.J."/>
            <person name="Thomas B.C."/>
            <person name="Singh A."/>
            <person name="Wilkins M.J."/>
            <person name="Karaoz U."/>
            <person name="Brodie E.L."/>
            <person name="Williams K.H."/>
            <person name="Hubbard S.S."/>
            <person name="Banfield J.F."/>
        </authorList>
    </citation>
    <scope>NUCLEOTIDE SEQUENCE [LARGE SCALE GENOMIC DNA]</scope>
</reference>
<dbReference type="Proteomes" id="UP000178432">
    <property type="component" value="Unassembled WGS sequence"/>
</dbReference>
<comment type="caution">
    <text evidence="2">The sequence shown here is derived from an EMBL/GenBank/DDBJ whole genome shotgun (WGS) entry which is preliminary data.</text>
</comment>
<dbReference type="SUPFAM" id="SSF54913">
    <property type="entry name" value="GlnB-like"/>
    <property type="match status" value="1"/>
</dbReference>
<protein>
    <recommendedName>
        <fullName evidence="1">Histidine biosynthesis HisG C-terminal domain-containing protein</fullName>
    </recommendedName>
</protein>
<feature type="domain" description="Histidine biosynthesis HisG C-terminal" evidence="1">
    <location>
        <begin position="42"/>
        <end position="102"/>
    </location>
</feature>
<dbReference type="GO" id="GO:0005737">
    <property type="term" value="C:cytoplasm"/>
    <property type="evidence" value="ECO:0007669"/>
    <property type="project" value="InterPro"/>
</dbReference>
<evidence type="ECO:0000313" key="2">
    <source>
        <dbReference type="EMBL" id="OGY48922.1"/>
    </source>
</evidence>
<organism evidence="2 3">
    <name type="scientific">Candidatus Buchananbacteria bacterium RIFCSPHIGHO2_01_FULL_46_12</name>
    <dbReference type="NCBI Taxonomy" id="1797536"/>
    <lineage>
        <taxon>Bacteria</taxon>
        <taxon>Candidatus Buchananiibacteriota</taxon>
    </lineage>
</organism>
<dbReference type="InterPro" id="IPR013115">
    <property type="entry name" value="HisG_C"/>
</dbReference>
<dbReference type="InterPro" id="IPR011322">
    <property type="entry name" value="N-reg_PII-like_a/b"/>
</dbReference>
<dbReference type="GO" id="GO:0003879">
    <property type="term" value="F:ATP phosphoribosyltransferase activity"/>
    <property type="evidence" value="ECO:0007669"/>
    <property type="project" value="InterPro"/>
</dbReference>
<accession>A0A1G1Y9B8</accession>
<dbReference type="Pfam" id="PF08029">
    <property type="entry name" value="HisG_C"/>
    <property type="match status" value="1"/>
</dbReference>
<proteinExistence type="predicted"/>